<dbReference type="KEGG" id="sace:GIY23_04155"/>
<protein>
    <submittedName>
        <fullName evidence="2">Pentapeptide repeat-containing protein</fullName>
    </submittedName>
</protein>
<feature type="signal peptide" evidence="1">
    <location>
        <begin position="1"/>
        <end position="23"/>
    </location>
</feature>
<gene>
    <name evidence="2" type="ORF">GIY23_04155</name>
</gene>
<name>A0A5Q3QC53_9PSEU</name>
<dbReference type="RefSeq" id="WP_154078598.1">
    <property type="nucleotide sequence ID" value="NZ_CP045929.1"/>
</dbReference>
<dbReference type="InterPro" id="IPR001646">
    <property type="entry name" value="5peptide_repeat"/>
</dbReference>
<dbReference type="EMBL" id="CP045929">
    <property type="protein sequence ID" value="QGK72032.1"/>
    <property type="molecule type" value="Genomic_DNA"/>
</dbReference>
<evidence type="ECO:0000313" key="3">
    <source>
        <dbReference type="Proteomes" id="UP000371041"/>
    </source>
</evidence>
<evidence type="ECO:0000256" key="1">
    <source>
        <dbReference type="SAM" id="SignalP"/>
    </source>
</evidence>
<feature type="chain" id="PRO_5024320379" evidence="1">
    <location>
        <begin position="24"/>
        <end position="267"/>
    </location>
</feature>
<dbReference type="SUPFAM" id="SSF141571">
    <property type="entry name" value="Pentapeptide repeat-like"/>
    <property type="match status" value="1"/>
</dbReference>
<reference evidence="3" key="1">
    <citation type="submission" date="2019-11" db="EMBL/GenBank/DDBJ databases">
        <title>The complete genome sequence of Saccharopolyspora sp. E2A.</title>
        <authorList>
            <person name="Zhang G."/>
        </authorList>
    </citation>
    <scope>NUCLEOTIDE SEQUENCE [LARGE SCALE GENOMIC DNA]</scope>
    <source>
        <strain evidence="3">E2A</strain>
    </source>
</reference>
<proteinExistence type="predicted"/>
<dbReference type="Pfam" id="PF00805">
    <property type="entry name" value="Pentapeptide"/>
    <property type="match status" value="1"/>
</dbReference>
<sequence>MRRELRADCGSCAGLCCVAPAFAASADFAVDKPAGQPCRNLLADCGCGIHDRLRDEGFPGCAVFDCFGAGQHVTQVTFGGRTWRDDASTANSMFAVFALMRQLHELLWYLAEADTLVPDGPLRESVRTAARDCEDATRAGADTLAAFDIAAYRQRVRPVLDEVSESARAGARGSGRDRVGADLIGRNLRRADLRGVSLRGSYLLGADLREVSLYRTDLLGADLRAADVRGARLDTGLFVTQPQLEAARGNAATTIPDTLTRPAHWRR</sequence>
<organism evidence="2 3">
    <name type="scientific">Allosaccharopolyspora coralli</name>
    <dbReference type="NCBI Taxonomy" id="2665642"/>
    <lineage>
        <taxon>Bacteria</taxon>
        <taxon>Bacillati</taxon>
        <taxon>Actinomycetota</taxon>
        <taxon>Actinomycetes</taxon>
        <taxon>Pseudonocardiales</taxon>
        <taxon>Pseudonocardiaceae</taxon>
        <taxon>Allosaccharopolyspora</taxon>
    </lineage>
</organism>
<evidence type="ECO:0000313" key="2">
    <source>
        <dbReference type="EMBL" id="QGK72032.1"/>
    </source>
</evidence>
<keyword evidence="1" id="KW-0732">Signal</keyword>
<dbReference type="Gene3D" id="2.160.20.80">
    <property type="entry name" value="E3 ubiquitin-protein ligase SopA"/>
    <property type="match status" value="1"/>
</dbReference>
<dbReference type="AlphaFoldDB" id="A0A5Q3QC53"/>
<dbReference type="Proteomes" id="UP000371041">
    <property type="component" value="Chromosome"/>
</dbReference>
<accession>A0A5Q3QC53</accession>
<keyword evidence="3" id="KW-1185">Reference proteome</keyword>